<reference evidence="3 4" key="1">
    <citation type="submission" date="2018-05" db="EMBL/GenBank/DDBJ databases">
        <authorList>
            <person name="Thind KAUR A."/>
        </authorList>
    </citation>
    <scope>NUCLEOTIDE SEQUENCE [LARGE SCALE GENOMIC DNA]</scope>
</reference>
<feature type="domain" description="RING-type" evidence="2">
    <location>
        <begin position="272"/>
        <end position="313"/>
    </location>
</feature>
<dbReference type="Gramene" id="TraesLDM2D03G01261650.1">
    <property type="protein sequence ID" value="TraesLDM2D03G01261650.1"/>
    <property type="gene ID" value="TraesLDM2D03G01261650"/>
</dbReference>
<feature type="compositionally biased region" description="Acidic residues" evidence="1">
    <location>
        <begin position="140"/>
        <end position="166"/>
    </location>
</feature>
<dbReference type="Gene3D" id="3.30.40.10">
    <property type="entry name" value="Zinc/RING finger domain, C3HC4 (zinc finger)"/>
    <property type="match status" value="1"/>
</dbReference>
<sequence>MGDWKRKSIAGGPSPGMGDWKRRSIAGGLPPETPTEIIPGALHLNLDFFYRPGAAGVAFPIDRADQNGGQRRMAAVTPPATMAPPSQAQQCQPAGTAPTGVSGLRPGGRRLRIKVPSASQIPPLPEDLAYLFTNVEFYSEDDEEAGEEEEEEAMLLWSSEEEEDGETMSSGSSEGEREDGEDMSSGRSEDDEEDGEDMSSGRSEEMEAGHEEMEEEAGQDEMEQEAGEEEAMLSGHNEDGQVDVDAMLYCHEAFLSQREEEEEEPEEVQAMCVRCDSLERLVTLLPCRHASYCERCFAIVDRRQGAGRLCAVCWQPYARGHPQSGGLQPKPKKSSK</sequence>
<dbReference type="SMART" id="SM00184">
    <property type="entry name" value="RING"/>
    <property type="match status" value="1"/>
</dbReference>
<protein>
    <recommendedName>
        <fullName evidence="2">RING-type domain-containing protein</fullName>
    </recommendedName>
</protein>
<dbReference type="Gramene" id="TraesLAC2D03G01212210.1">
    <property type="protein sequence ID" value="TraesLAC2D03G01212210.1"/>
    <property type="gene ID" value="TraesLAC2D03G01212210"/>
</dbReference>
<accession>A0A7H4LMR7</accession>
<dbReference type="Gramene" id="TraesPARA_EIv1.0_0734720.1">
    <property type="protein sequence ID" value="TraesPARA_EIv1.0_0734720.1.CDS"/>
    <property type="gene ID" value="TraesPARA_EIv1.0_0734720"/>
</dbReference>
<dbReference type="InterPro" id="IPR001841">
    <property type="entry name" value="Znf_RING"/>
</dbReference>
<feature type="compositionally biased region" description="Low complexity" evidence="1">
    <location>
        <begin position="79"/>
        <end position="94"/>
    </location>
</feature>
<dbReference type="Gramene" id="TraesMAC2D03G01258680.1">
    <property type="protein sequence ID" value="TraesMAC2D03G01258680.1"/>
    <property type="gene ID" value="TraesMAC2D03G01258680"/>
</dbReference>
<dbReference type="Proteomes" id="UP000280104">
    <property type="component" value="Chromosome II"/>
</dbReference>
<dbReference type="Pfam" id="PF13920">
    <property type="entry name" value="zf-C3HC4_3"/>
    <property type="match status" value="1"/>
</dbReference>
<feature type="region of interest" description="Disordered" evidence="1">
    <location>
        <begin position="140"/>
        <end position="233"/>
    </location>
</feature>
<dbReference type="InterPro" id="IPR013083">
    <property type="entry name" value="Znf_RING/FYVE/PHD"/>
</dbReference>
<organism evidence="3 4">
    <name type="scientific">Triticum aestivum</name>
    <name type="common">Wheat</name>
    <dbReference type="NCBI Taxonomy" id="4565"/>
    <lineage>
        <taxon>Eukaryota</taxon>
        <taxon>Viridiplantae</taxon>
        <taxon>Streptophyta</taxon>
        <taxon>Embryophyta</taxon>
        <taxon>Tracheophyta</taxon>
        <taxon>Spermatophyta</taxon>
        <taxon>Magnoliopsida</taxon>
        <taxon>Liliopsida</taxon>
        <taxon>Poales</taxon>
        <taxon>Poaceae</taxon>
        <taxon>BOP clade</taxon>
        <taxon>Pooideae</taxon>
        <taxon>Triticodae</taxon>
        <taxon>Triticeae</taxon>
        <taxon>Triticinae</taxon>
        <taxon>Triticum</taxon>
    </lineage>
</organism>
<dbReference type="AlphaFoldDB" id="A0A7H4LMR7"/>
<evidence type="ECO:0000313" key="4">
    <source>
        <dbReference type="Proteomes" id="UP000280104"/>
    </source>
</evidence>
<evidence type="ECO:0000259" key="2">
    <source>
        <dbReference type="SMART" id="SM00184"/>
    </source>
</evidence>
<dbReference type="Gramene" id="TraesNOR2D03G01277120.1">
    <property type="protein sequence ID" value="TraesNOR2D03G01277120.1"/>
    <property type="gene ID" value="TraesNOR2D03G01277120"/>
</dbReference>
<evidence type="ECO:0000256" key="1">
    <source>
        <dbReference type="SAM" id="MobiDB-lite"/>
    </source>
</evidence>
<proteinExistence type="predicted"/>
<feature type="region of interest" description="Disordered" evidence="1">
    <location>
        <begin position="1"/>
        <end position="32"/>
    </location>
</feature>
<feature type="region of interest" description="Disordered" evidence="1">
    <location>
        <begin position="79"/>
        <end position="108"/>
    </location>
</feature>
<gene>
    <name evidence="3" type="ORF">CAMPLR22A2D_LOCUS4531</name>
</gene>
<name>A0A7H4LMR7_WHEAT</name>
<evidence type="ECO:0000313" key="3">
    <source>
        <dbReference type="EMBL" id="SPT19905.1"/>
    </source>
</evidence>
<dbReference type="Gramene" id="TraesSTA2D03G01249490.1">
    <property type="protein sequence ID" value="TraesSTA2D03G01249490.1"/>
    <property type="gene ID" value="TraesSTA2D03G01249490"/>
</dbReference>
<feature type="compositionally biased region" description="Acidic residues" evidence="1">
    <location>
        <begin position="212"/>
        <end position="231"/>
    </location>
</feature>
<dbReference type="EMBL" id="LS480641">
    <property type="protein sequence ID" value="SPT19905.1"/>
    <property type="molecule type" value="Genomic_DNA"/>
</dbReference>
<dbReference type="Gramene" id="TraesSYM2D03G01276300.1">
    <property type="protein sequence ID" value="TraesSYM2D03G01276300.1"/>
    <property type="gene ID" value="TraesSYM2D03G01276300"/>
</dbReference>
<feature type="compositionally biased region" description="Basic and acidic residues" evidence="1">
    <location>
        <begin position="202"/>
        <end position="211"/>
    </location>
</feature>
<dbReference type="Gramene" id="TraesJUL2D03G01268530.1">
    <property type="protein sequence ID" value="TraesJUL2D03G01268530.1"/>
    <property type="gene ID" value="TraesJUL2D03G01268530"/>
</dbReference>